<feature type="compositionally biased region" description="Basic and acidic residues" evidence="1">
    <location>
        <begin position="121"/>
        <end position="135"/>
    </location>
</feature>
<dbReference type="PROSITE" id="PS00745">
    <property type="entry name" value="RF_PROK_I"/>
    <property type="match status" value="1"/>
</dbReference>
<sequence length="135" mass="15532">MQIISQLISELSFKAIRSSGKGGQHVNKVSSKVELSFNINASQVLSEEEKERLTLTLQSRITQEGLIILQCDETRSQHRNKTLVIQRFIKLIEDGLIVMKKRKSTKIPKAVKEKRLKNKRFNSEKKSSRKKPDID</sequence>
<name>A0ABU2YJ97_9FLAO</name>
<dbReference type="InterPro" id="IPR000352">
    <property type="entry name" value="Pep_chain_release_fac_I"/>
</dbReference>
<protein>
    <submittedName>
        <fullName evidence="3">Alternative ribosome rescue aminoacyl-tRNA hydrolase ArfB</fullName>
        <ecNumber evidence="3">3.1.1.29</ecNumber>
    </submittedName>
</protein>
<dbReference type="PANTHER" id="PTHR47814:SF1">
    <property type="entry name" value="PEPTIDYL-TRNA HYDROLASE ARFB"/>
    <property type="match status" value="1"/>
</dbReference>
<feature type="region of interest" description="Disordered" evidence="1">
    <location>
        <begin position="106"/>
        <end position="135"/>
    </location>
</feature>
<dbReference type="Gene3D" id="3.30.160.20">
    <property type="match status" value="1"/>
</dbReference>
<keyword evidence="4" id="KW-1185">Reference proteome</keyword>
<evidence type="ECO:0000259" key="2">
    <source>
        <dbReference type="PROSITE" id="PS00745"/>
    </source>
</evidence>
<evidence type="ECO:0000313" key="3">
    <source>
        <dbReference type="EMBL" id="MDT0558226.1"/>
    </source>
</evidence>
<proteinExistence type="predicted"/>
<gene>
    <name evidence="3" type="primary">arfB</name>
    <name evidence="3" type="ORF">RM697_06195</name>
</gene>
<dbReference type="Pfam" id="PF00472">
    <property type="entry name" value="RF-1"/>
    <property type="match status" value="1"/>
</dbReference>
<dbReference type="SUPFAM" id="SSF110916">
    <property type="entry name" value="Peptidyl-tRNA hydrolase domain-like"/>
    <property type="match status" value="1"/>
</dbReference>
<dbReference type="PANTHER" id="PTHR47814">
    <property type="entry name" value="PEPTIDYL-TRNA HYDROLASE ARFB"/>
    <property type="match status" value="1"/>
</dbReference>
<dbReference type="EC" id="3.1.1.29" evidence="3"/>
<dbReference type="GO" id="GO:0004045">
    <property type="term" value="F:peptidyl-tRNA hydrolase activity"/>
    <property type="evidence" value="ECO:0007669"/>
    <property type="project" value="UniProtKB-EC"/>
</dbReference>
<evidence type="ECO:0000256" key="1">
    <source>
        <dbReference type="SAM" id="MobiDB-lite"/>
    </source>
</evidence>
<reference evidence="3 4" key="1">
    <citation type="submission" date="2023-09" db="EMBL/GenBank/DDBJ databases">
        <authorList>
            <person name="Rey-Velasco X."/>
        </authorList>
    </citation>
    <scope>NUCLEOTIDE SEQUENCE [LARGE SCALE GENOMIC DNA]</scope>
    <source>
        <strain evidence="3 4">W332</strain>
    </source>
</reference>
<dbReference type="EMBL" id="JAVRIA010000002">
    <property type="protein sequence ID" value="MDT0558226.1"/>
    <property type="molecule type" value="Genomic_DNA"/>
</dbReference>
<comment type="caution">
    <text evidence="3">The sequence shown here is derived from an EMBL/GenBank/DDBJ whole genome shotgun (WGS) entry which is preliminary data.</text>
</comment>
<keyword evidence="3" id="KW-0378">Hydrolase</keyword>
<feature type="domain" description="Prokaryotic-type class I peptide chain release factors" evidence="2">
    <location>
        <begin position="17"/>
        <end position="33"/>
    </location>
</feature>
<organism evidence="3 4">
    <name type="scientific">Microcosmobacter mediterraneus</name>
    <dbReference type="NCBI Taxonomy" id="3075607"/>
    <lineage>
        <taxon>Bacteria</taxon>
        <taxon>Pseudomonadati</taxon>
        <taxon>Bacteroidota</taxon>
        <taxon>Flavobacteriia</taxon>
        <taxon>Flavobacteriales</taxon>
        <taxon>Flavobacteriaceae</taxon>
        <taxon>Microcosmobacter</taxon>
    </lineage>
</organism>
<evidence type="ECO:0000313" key="4">
    <source>
        <dbReference type="Proteomes" id="UP001259492"/>
    </source>
</evidence>
<dbReference type="Proteomes" id="UP001259492">
    <property type="component" value="Unassembled WGS sequence"/>
</dbReference>
<dbReference type="RefSeq" id="WP_311426992.1">
    <property type="nucleotide sequence ID" value="NZ_JAVRIA010000002.1"/>
</dbReference>
<dbReference type="NCBIfam" id="NF006718">
    <property type="entry name" value="PRK09256.1"/>
    <property type="match status" value="1"/>
</dbReference>
<accession>A0ABU2YJ97</accession>